<organism evidence="3 4">
    <name type="scientific">Flavobacterium lacus</name>
    <dbReference type="NCBI Taxonomy" id="1353778"/>
    <lineage>
        <taxon>Bacteria</taxon>
        <taxon>Pseudomonadati</taxon>
        <taxon>Bacteroidota</taxon>
        <taxon>Flavobacteriia</taxon>
        <taxon>Flavobacteriales</taxon>
        <taxon>Flavobacteriaceae</taxon>
        <taxon>Flavobacterium</taxon>
    </lineage>
</organism>
<dbReference type="EMBL" id="QLSV01000008">
    <property type="protein sequence ID" value="RAR47599.1"/>
    <property type="molecule type" value="Genomic_DNA"/>
</dbReference>
<dbReference type="SUPFAM" id="SSF55008">
    <property type="entry name" value="HMA, heavy metal-associated domain"/>
    <property type="match status" value="1"/>
</dbReference>
<dbReference type="PROSITE" id="PS50846">
    <property type="entry name" value="HMA_2"/>
    <property type="match status" value="1"/>
</dbReference>
<keyword evidence="4" id="KW-1185">Reference proteome</keyword>
<dbReference type="Pfam" id="PF00403">
    <property type="entry name" value="HMA"/>
    <property type="match status" value="1"/>
</dbReference>
<evidence type="ECO:0000256" key="1">
    <source>
        <dbReference type="SAM" id="SignalP"/>
    </source>
</evidence>
<dbReference type="GO" id="GO:0046872">
    <property type="term" value="F:metal ion binding"/>
    <property type="evidence" value="ECO:0007669"/>
    <property type="project" value="InterPro"/>
</dbReference>
<evidence type="ECO:0000313" key="3">
    <source>
        <dbReference type="EMBL" id="RAR47599.1"/>
    </source>
</evidence>
<dbReference type="InterPro" id="IPR006121">
    <property type="entry name" value="HMA_dom"/>
</dbReference>
<evidence type="ECO:0000259" key="2">
    <source>
        <dbReference type="PROSITE" id="PS50846"/>
    </source>
</evidence>
<comment type="caution">
    <text evidence="3">The sequence shown here is derived from an EMBL/GenBank/DDBJ whole genome shotgun (WGS) entry which is preliminary data.</text>
</comment>
<accession>A0A328WXL0</accession>
<name>A0A328WXL0_9FLAO</name>
<reference evidence="3 4" key="1">
    <citation type="submission" date="2018-06" db="EMBL/GenBank/DDBJ databases">
        <title>Genomic Encyclopedia of Type Strains, Phase III (KMG-III): the genomes of soil and plant-associated and newly described type strains.</title>
        <authorList>
            <person name="Whitman W."/>
        </authorList>
    </citation>
    <scope>NUCLEOTIDE SEQUENCE [LARGE SCALE GENOMIC DNA]</scope>
    <source>
        <strain evidence="3 4">CGMCC 1.12504</strain>
    </source>
</reference>
<dbReference type="InterPro" id="IPR036163">
    <property type="entry name" value="HMA_dom_sf"/>
</dbReference>
<dbReference type="Proteomes" id="UP000249518">
    <property type="component" value="Unassembled WGS sequence"/>
</dbReference>
<feature type="domain" description="HMA" evidence="2">
    <location>
        <begin position="21"/>
        <end position="88"/>
    </location>
</feature>
<evidence type="ECO:0000313" key="4">
    <source>
        <dbReference type="Proteomes" id="UP000249518"/>
    </source>
</evidence>
<keyword evidence="1" id="KW-0732">Signal</keyword>
<dbReference type="AlphaFoldDB" id="A0A328WXL0"/>
<dbReference type="OrthoDB" id="667084at2"/>
<dbReference type="Gene3D" id="3.30.70.100">
    <property type="match status" value="1"/>
</dbReference>
<feature type="signal peptide" evidence="1">
    <location>
        <begin position="1"/>
        <end position="18"/>
    </location>
</feature>
<sequence>MKYSIYILLFLMSQVSMAQISKIEIQATGLTCSMCSNAINKQLKSLSEVENVTTDLNTNTFVVYLKPNSTLTPKTFKENVEKAGFFIGTMVVTLDSAYLNSNATRFIPLENQAATDSKEVKIRILDKGYVTQKEFKKLEKKYAKNTSYTSLNSELFHYKLEK</sequence>
<feature type="chain" id="PRO_5016324594" evidence="1">
    <location>
        <begin position="19"/>
        <end position="162"/>
    </location>
</feature>
<proteinExistence type="predicted"/>
<protein>
    <submittedName>
        <fullName evidence="3">Copper chaperone CopZ</fullName>
    </submittedName>
</protein>
<gene>
    <name evidence="3" type="ORF">B0I10_108102</name>
</gene>
<dbReference type="RefSeq" id="WP_112086277.1">
    <property type="nucleotide sequence ID" value="NZ_QLSV01000008.1"/>
</dbReference>